<keyword evidence="4" id="KW-0378">Hydrolase</keyword>
<dbReference type="InterPro" id="IPR020821">
    <property type="entry name" value="ENPP1-3/EXOG-like_nuc-like"/>
</dbReference>
<dbReference type="InterPro" id="IPR043504">
    <property type="entry name" value="Peptidase_S1_PA_chymotrypsin"/>
</dbReference>
<reference evidence="4 5" key="1">
    <citation type="submission" date="2019-08" db="EMBL/GenBank/DDBJ databases">
        <title>Archangium and Cystobacter genomes.</title>
        <authorList>
            <person name="Chen I.-C.K."/>
            <person name="Wielgoss S."/>
        </authorList>
    </citation>
    <scope>NUCLEOTIDE SEQUENCE [LARGE SCALE GENOMIC DNA]</scope>
    <source>
        <strain evidence="4 5">Cbm 6</strain>
    </source>
</reference>
<evidence type="ECO:0000259" key="3">
    <source>
        <dbReference type="SMART" id="SM00892"/>
    </source>
</evidence>
<evidence type="ECO:0000313" key="4">
    <source>
        <dbReference type="EMBL" id="WNG48360.1"/>
    </source>
</evidence>
<organism evidence="4 5">
    <name type="scientific">Archangium minus</name>
    <dbReference type="NCBI Taxonomy" id="83450"/>
    <lineage>
        <taxon>Bacteria</taxon>
        <taxon>Pseudomonadati</taxon>
        <taxon>Myxococcota</taxon>
        <taxon>Myxococcia</taxon>
        <taxon>Myxococcales</taxon>
        <taxon>Cystobacterineae</taxon>
        <taxon>Archangiaceae</taxon>
        <taxon>Archangium</taxon>
    </lineage>
</organism>
<evidence type="ECO:0000313" key="5">
    <source>
        <dbReference type="Proteomes" id="UP001611383"/>
    </source>
</evidence>
<dbReference type="InterPro" id="IPR044925">
    <property type="entry name" value="His-Me_finger_sf"/>
</dbReference>
<feature type="compositionally biased region" description="Basic and acidic residues" evidence="1">
    <location>
        <begin position="413"/>
        <end position="426"/>
    </location>
</feature>
<dbReference type="InterPro" id="IPR001604">
    <property type="entry name" value="Endo_G_ENPP1-like_dom"/>
</dbReference>
<dbReference type="SMART" id="SM00477">
    <property type="entry name" value="NUC"/>
    <property type="match status" value="1"/>
</dbReference>
<dbReference type="Proteomes" id="UP001611383">
    <property type="component" value="Chromosome"/>
</dbReference>
<feature type="domain" description="ENPP1-3/EXOG-like endonuclease/phosphodiesterase" evidence="2">
    <location>
        <begin position="489"/>
        <end position="720"/>
    </location>
</feature>
<dbReference type="PANTHER" id="PTHR13966:SF5">
    <property type="entry name" value="ENDONUCLEASE G, MITOCHONDRIAL"/>
    <property type="match status" value="1"/>
</dbReference>
<feature type="region of interest" description="Disordered" evidence="1">
    <location>
        <begin position="412"/>
        <end position="431"/>
    </location>
</feature>
<keyword evidence="4" id="KW-0540">Nuclease</keyword>
<keyword evidence="4" id="KW-0255">Endonuclease</keyword>
<sequence>MRRLAGTVCTGGAVAMKVPERIEQAARRRVEQATSQRERVLAAVQAGHPLDAETDEVRKLRRIQAVTGMDPDASKSILEGKSPRMFGLTGEARAGAERIQGKTTDFVGVSWIDLARGGANAVGRIVQSNLKPLGSGVLITDRLFLTNNHVIENPQAARALLVELDYELDVDGNARPSTRFAFDPDTFFLTSPQDDLDFTIVALGNRVLGARDASEFGYCPLFATDDRHLLGEFVNIVQHPDGDYKQVVIRENRLVTRFDTVLHYMADTLPGSSGSPVFNDQWELVALHHWGEPFREASLPSGERISKDLNEGIRISAIVRTLEIMMKDRSPEERALLEPALRSPTRRAVLEPVKTPALVSDGGAKAISTEPPAVVRQAGQGLPAPVLHPDGAVTWSIPLELTVRLGGGALVERASRPSESEERPAGRDVGTSAGEAIRIDPNYANRNGYDPDFLRGFHIELPRLGPGLREQAARKLRIADGEDPFELKYQHFSIVMNAARRMAFFTACNIDGPTWISINRDTGLPRESAEAKEVWFEDERISPDAQCHQDLYDRQRPRAFDRGHLVRRQDPSWGTTARAQRANADTFHFTNCTPQQFHFNQQARYWQGIERWILEDNVVADRERVSVFTGPIFGEDDPEYRYVRVPLAFWKIVVFVQDGKLRATAVRASQEELLPRQLPEKWGGSAEDLSDTSNIREYLSTVAEIERLTGLDFGPLRHHDMNGADGGESRARERIIQGYEDFAAVI</sequence>
<gene>
    <name evidence="4" type="ORF">F0U60_32710</name>
</gene>
<dbReference type="SUPFAM" id="SSF54060">
    <property type="entry name" value="His-Me finger endonucleases"/>
    <property type="match status" value="1"/>
</dbReference>
<dbReference type="GO" id="GO:0004519">
    <property type="term" value="F:endonuclease activity"/>
    <property type="evidence" value="ECO:0007669"/>
    <property type="project" value="UniProtKB-KW"/>
</dbReference>
<dbReference type="Gene3D" id="3.40.570.10">
    <property type="entry name" value="Extracellular Endonuclease, subunit A"/>
    <property type="match status" value="1"/>
</dbReference>
<dbReference type="CDD" id="cd00091">
    <property type="entry name" value="NUC"/>
    <property type="match status" value="1"/>
</dbReference>
<dbReference type="InterPro" id="IPR009003">
    <property type="entry name" value="Peptidase_S1_PA"/>
</dbReference>
<dbReference type="Pfam" id="PF13365">
    <property type="entry name" value="Trypsin_2"/>
    <property type="match status" value="1"/>
</dbReference>
<proteinExistence type="predicted"/>
<evidence type="ECO:0000259" key="2">
    <source>
        <dbReference type="SMART" id="SM00477"/>
    </source>
</evidence>
<feature type="domain" description="DNA/RNA non-specific endonuclease/pyrophosphatase/phosphodiesterase" evidence="3">
    <location>
        <begin position="488"/>
        <end position="720"/>
    </location>
</feature>
<dbReference type="SUPFAM" id="SSF50494">
    <property type="entry name" value="Trypsin-like serine proteases"/>
    <property type="match status" value="1"/>
</dbReference>
<keyword evidence="5" id="KW-1185">Reference proteome</keyword>
<dbReference type="EMBL" id="CP043494">
    <property type="protein sequence ID" value="WNG48360.1"/>
    <property type="molecule type" value="Genomic_DNA"/>
</dbReference>
<protein>
    <submittedName>
        <fullName evidence="4">DNA/RNA endonuclease</fullName>
    </submittedName>
</protein>
<name>A0ABY9WYY7_9BACT</name>
<dbReference type="InterPro" id="IPR044929">
    <property type="entry name" value="DNA/RNA_non-sp_Endonuclease_sf"/>
</dbReference>
<dbReference type="InterPro" id="IPR040255">
    <property type="entry name" value="Non-specific_endonuclease"/>
</dbReference>
<accession>A0ABY9WYY7</accession>
<dbReference type="PANTHER" id="PTHR13966">
    <property type="entry name" value="ENDONUCLEASE RELATED"/>
    <property type="match status" value="1"/>
</dbReference>
<dbReference type="Pfam" id="PF01223">
    <property type="entry name" value="Endonuclease_NS"/>
    <property type="match status" value="1"/>
</dbReference>
<dbReference type="SMART" id="SM00892">
    <property type="entry name" value="Endonuclease_NS"/>
    <property type="match status" value="1"/>
</dbReference>
<evidence type="ECO:0000256" key="1">
    <source>
        <dbReference type="SAM" id="MobiDB-lite"/>
    </source>
</evidence>
<dbReference type="Gene3D" id="2.40.10.10">
    <property type="entry name" value="Trypsin-like serine proteases"/>
    <property type="match status" value="2"/>
</dbReference>